<dbReference type="Proteomes" id="UP000005463">
    <property type="component" value="Unassembled WGS sequence"/>
</dbReference>
<dbReference type="RefSeq" id="WP_006749818.1">
    <property type="nucleotide sequence ID" value="NZ_ABLC01000006.1"/>
</dbReference>
<dbReference type="EMBL" id="ABLC01000006">
    <property type="protein sequence ID" value="EDT05864.1"/>
    <property type="molecule type" value="Genomic_DNA"/>
</dbReference>
<reference evidence="1 2" key="1">
    <citation type="submission" date="2008-03" db="EMBL/GenBank/DDBJ databases">
        <title>Sequencing of the draft genome and assembly of Burkholderia ambifaria IOP40-10.</title>
        <authorList>
            <consortium name="US DOE Joint Genome Institute (JGI-PGF)"/>
            <person name="Copeland A."/>
            <person name="Lucas S."/>
            <person name="Lapidus A."/>
            <person name="Glavina del Rio T."/>
            <person name="Dalin E."/>
            <person name="Tice H."/>
            <person name="Bruce D."/>
            <person name="Goodwin L."/>
            <person name="Pitluck S."/>
            <person name="Larimer F."/>
            <person name="Land M.L."/>
            <person name="Hauser L."/>
            <person name="Tiedje J."/>
            <person name="Richardson P."/>
        </authorList>
    </citation>
    <scope>NUCLEOTIDE SEQUENCE [LARGE SCALE GENOMIC DNA]</scope>
    <source>
        <strain evidence="1 2">IOP40-10</strain>
    </source>
</reference>
<accession>B1F992</accession>
<evidence type="ECO:0000313" key="1">
    <source>
        <dbReference type="EMBL" id="EDT05864.1"/>
    </source>
</evidence>
<comment type="caution">
    <text evidence="1">The sequence shown here is derived from an EMBL/GenBank/DDBJ whole genome shotgun (WGS) entry which is preliminary data.</text>
</comment>
<organism evidence="1 2">
    <name type="scientific">Burkholderia ambifaria IOP40-10</name>
    <dbReference type="NCBI Taxonomy" id="396596"/>
    <lineage>
        <taxon>Bacteria</taxon>
        <taxon>Pseudomonadati</taxon>
        <taxon>Pseudomonadota</taxon>
        <taxon>Betaproteobacteria</taxon>
        <taxon>Burkholderiales</taxon>
        <taxon>Burkholderiaceae</taxon>
        <taxon>Burkholderia</taxon>
        <taxon>Burkholderia cepacia complex</taxon>
    </lineage>
</organism>
<dbReference type="AlphaFoldDB" id="B1F992"/>
<proteinExistence type="predicted"/>
<dbReference type="PATRIC" id="fig|396596.7.peg.7383"/>
<protein>
    <submittedName>
        <fullName evidence="1">Uncharacterized protein</fullName>
    </submittedName>
</protein>
<gene>
    <name evidence="1" type="ORF">BamIOP4010DRAFT_0601</name>
</gene>
<sequence>MRTPAKNAITVLVVAVGYVLAVVIGTPDSSNSSSLTTLTVNNNGSRCEFENVYIGDGALRVRQHCHQIREEGLSNAQD</sequence>
<name>B1F992_9BURK</name>
<evidence type="ECO:0000313" key="2">
    <source>
        <dbReference type="Proteomes" id="UP000005463"/>
    </source>
</evidence>